<comment type="subunit">
    <text evidence="15">Monomer.</text>
</comment>
<evidence type="ECO:0000256" key="15">
    <source>
        <dbReference type="HAMAP-Rule" id="MF_03176"/>
    </source>
</evidence>
<dbReference type="GO" id="GO:0005739">
    <property type="term" value="C:mitochondrion"/>
    <property type="evidence" value="ECO:0007669"/>
    <property type="project" value="UniProtKB-SubCell"/>
</dbReference>
<evidence type="ECO:0000256" key="7">
    <source>
        <dbReference type="ARBA" id="ARBA00022840"/>
    </source>
</evidence>
<evidence type="ECO:0000256" key="8">
    <source>
        <dbReference type="ARBA" id="ARBA00023125"/>
    </source>
</evidence>
<comment type="catalytic activity">
    <reaction evidence="14 15">
        <text>ATP + H2O = ADP + phosphate + H(+)</text>
        <dbReference type="Rhea" id="RHEA:13065"/>
        <dbReference type="ChEBI" id="CHEBI:15377"/>
        <dbReference type="ChEBI" id="CHEBI:15378"/>
        <dbReference type="ChEBI" id="CHEBI:30616"/>
        <dbReference type="ChEBI" id="CHEBI:43474"/>
        <dbReference type="ChEBI" id="CHEBI:456216"/>
        <dbReference type="EC" id="5.6.2.3"/>
    </reaction>
</comment>
<dbReference type="GO" id="GO:0006281">
    <property type="term" value="P:DNA repair"/>
    <property type="evidence" value="ECO:0007669"/>
    <property type="project" value="UniProtKB-UniRule"/>
</dbReference>
<evidence type="ECO:0000256" key="13">
    <source>
        <dbReference type="ARBA" id="ARBA00023242"/>
    </source>
</evidence>
<feature type="compositionally biased region" description="Basic and acidic residues" evidence="16">
    <location>
        <begin position="567"/>
        <end position="588"/>
    </location>
</feature>
<feature type="region of interest" description="Disordered" evidence="16">
    <location>
        <begin position="36"/>
        <end position="164"/>
    </location>
</feature>
<dbReference type="InterPro" id="IPR048293">
    <property type="entry name" value="PIF1_RRM3_pfh1"/>
</dbReference>
<feature type="binding site" evidence="15">
    <location>
        <begin position="231"/>
        <end position="238"/>
    </location>
    <ligand>
        <name>ATP</name>
        <dbReference type="ChEBI" id="CHEBI:30616"/>
    </ligand>
</feature>
<proteinExistence type="inferred from homology"/>
<evidence type="ECO:0000256" key="2">
    <source>
        <dbReference type="ARBA" id="ARBA00004604"/>
    </source>
</evidence>
<feature type="compositionally biased region" description="Polar residues" evidence="16">
    <location>
        <begin position="36"/>
        <end position="46"/>
    </location>
</feature>
<evidence type="ECO:0000256" key="11">
    <source>
        <dbReference type="ARBA" id="ARBA00023204"/>
    </source>
</evidence>
<evidence type="ECO:0000259" key="17">
    <source>
        <dbReference type="SMART" id="SM00382"/>
    </source>
</evidence>
<sequence length="791" mass="88864">MNGPQASLNSASRWHGLVPTTENLNSLLEVDLSSFSESQHTYNDSDNLSDDPFGSQDLVGICEPSDAPLESVQDDKPKIKKEFPSSPLFVTANSSPQVSPVKSSQLHSGNKPDYHSSLLGSPQRKRLKTDSQTRCYSTNAEPPVPETSESRNEPRIELFQTGPPRRSIKGFSNPTIQLATQKPLAPWEQELLGTQDKFAGRAKSVTPFVLSREQQYVMDLVLRGESLFFTGSAGTGKSVLLKKTIKALKDKYRLGEIAVTASTGLAAHHIGGTTLHSFSGIGLGNGTVQQLVKTVRRNRKATHRWKDTKVLIIDEVSMIDGRLLDKLNHVAKEIRKKHHLPFGGIQLVLCGDFFQLPPVSKIQFNEDGTELKDGAHFAFESEAWKSSISSSIVLEEVFRQKGDQKFIEMLNDMRSGLVTPESEMEFMRLSRPLTCPAGIVPAELYATRSEVDHANNLQLSRLPGDAYLYEAIDTGELPPKIKSAMLSNFLAPPRLHLKVGAQVMCIKNFDEDLINGSIGKVVDFLDRDVYMGYEVMKESNTMTHEEFKKRLLKKNVAFPPTPQKSSVRSDDSDVKLEQEDLKQESKVHEQKLEVKKETILDNVFDFFKNENDSSIKQEDSSAAADESRDESRDESKDESGLASSPLSPFEENRRRKLALMRRLEESSKKTKYPLVRFTCADNVTTKDVLIEPERWDHLNEKGEVLVARTQLPLMLAWALSIHKSQGLTLSHVRVNLNRIFEYGQAYVALSRAVSRDSLQVVNFRRDRIRSSMLVDDFYKSLTTANEHRKRT</sequence>
<dbReference type="Gene3D" id="3.40.50.300">
    <property type="entry name" value="P-loop containing nucleotide triphosphate hydrolases"/>
    <property type="match status" value="1"/>
</dbReference>
<dbReference type="CDD" id="cd18037">
    <property type="entry name" value="DEXSc_Pif1_like"/>
    <property type="match status" value="1"/>
</dbReference>
<dbReference type="HAMAP" id="MF_03176">
    <property type="entry name" value="PIF1"/>
    <property type="match status" value="1"/>
</dbReference>
<dbReference type="InterPro" id="IPR051055">
    <property type="entry name" value="PIF1_helicase"/>
</dbReference>
<keyword evidence="5 15" id="KW-0378">Hydrolase</keyword>
<dbReference type="GO" id="GO:0003697">
    <property type="term" value="F:single-stranded DNA binding"/>
    <property type="evidence" value="ECO:0007669"/>
    <property type="project" value="UniProtKB-ARBA"/>
</dbReference>
<dbReference type="FunFam" id="3.40.50.300:FF:001226">
    <property type="entry name" value="ATP-dependent DNA helicase PIF1"/>
    <property type="match status" value="1"/>
</dbReference>
<evidence type="ECO:0000256" key="5">
    <source>
        <dbReference type="ARBA" id="ARBA00022801"/>
    </source>
</evidence>
<keyword evidence="7 15" id="KW-0067">ATP-binding</keyword>
<dbReference type="Pfam" id="PF05970">
    <property type="entry name" value="PIF1"/>
    <property type="match status" value="1"/>
</dbReference>
<evidence type="ECO:0000256" key="4">
    <source>
        <dbReference type="ARBA" id="ARBA00022763"/>
    </source>
</evidence>
<feature type="region of interest" description="Disordered" evidence="16">
    <location>
        <begin position="615"/>
        <end position="648"/>
    </location>
</feature>
<dbReference type="AlphaFoldDB" id="A0A2V1A9H7"/>
<name>A0A2V1A9H7_9ASCO</name>
<evidence type="ECO:0000256" key="10">
    <source>
        <dbReference type="ARBA" id="ARBA00023172"/>
    </source>
</evidence>
<feature type="DNA-binding region" evidence="15">
    <location>
        <begin position="744"/>
        <end position="763"/>
    </location>
</feature>
<dbReference type="GO" id="GO:0016887">
    <property type="term" value="F:ATP hydrolysis activity"/>
    <property type="evidence" value="ECO:0007669"/>
    <property type="project" value="RHEA"/>
</dbReference>
<keyword evidence="12 15" id="KW-0413">Isomerase</keyword>
<keyword evidence="11 15" id="KW-0234">DNA repair</keyword>
<dbReference type="EC" id="5.6.2.3" evidence="15"/>
<gene>
    <name evidence="15" type="primary">PIF1</name>
    <name evidence="18" type="ORF">CXQ87_002464</name>
</gene>
<organism evidence="18 19">
    <name type="scientific">Candidozyma duobushaemuli</name>
    <dbReference type="NCBI Taxonomy" id="1231522"/>
    <lineage>
        <taxon>Eukaryota</taxon>
        <taxon>Fungi</taxon>
        <taxon>Dikarya</taxon>
        <taxon>Ascomycota</taxon>
        <taxon>Saccharomycotina</taxon>
        <taxon>Pichiomycetes</taxon>
        <taxon>Metschnikowiaceae</taxon>
        <taxon>Candidozyma</taxon>
    </lineage>
</organism>
<keyword evidence="19" id="KW-1185">Reference proteome</keyword>
<dbReference type="InterPro" id="IPR003593">
    <property type="entry name" value="AAA+_ATPase"/>
</dbReference>
<evidence type="ECO:0000256" key="14">
    <source>
        <dbReference type="ARBA" id="ARBA00048954"/>
    </source>
</evidence>
<keyword evidence="10 15" id="KW-0233">DNA recombination</keyword>
<keyword evidence="8 15" id="KW-0238">DNA-binding</keyword>
<evidence type="ECO:0000313" key="18">
    <source>
        <dbReference type="EMBL" id="PVH14335.1"/>
    </source>
</evidence>
<evidence type="ECO:0000256" key="6">
    <source>
        <dbReference type="ARBA" id="ARBA00022806"/>
    </source>
</evidence>
<evidence type="ECO:0000256" key="9">
    <source>
        <dbReference type="ARBA" id="ARBA00023128"/>
    </source>
</evidence>
<feature type="region of interest" description="Disordered" evidence="16">
    <location>
        <begin position="554"/>
        <end position="588"/>
    </location>
</feature>
<accession>A0A2V1A9H7</accession>
<comment type="similarity">
    <text evidence="15">Belongs to the helicase family. PIF1 subfamily.</text>
</comment>
<dbReference type="SUPFAM" id="SSF52540">
    <property type="entry name" value="P-loop containing nucleoside triphosphate hydrolases"/>
    <property type="match status" value="2"/>
</dbReference>
<dbReference type="InterPro" id="IPR049163">
    <property type="entry name" value="Pif1-like_2B_dom"/>
</dbReference>
<dbReference type="EMBL" id="PKFP01000001">
    <property type="protein sequence ID" value="PVH14335.1"/>
    <property type="molecule type" value="Genomic_DNA"/>
</dbReference>
<feature type="compositionally biased region" description="Basic and acidic residues" evidence="16">
    <location>
        <begin position="73"/>
        <end position="83"/>
    </location>
</feature>
<feature type="compositionally biased region" description="Basic and acidic residues" evidence="16">
    <location>
        <begin position="615"/>
        <end position="639"/>
    </location>
</feature>
<dbReference type="GO" id="GO:0005524">
    <property type="term" value="F:ATP binding"/>
    <property type="evidence" value="ECO:0007669"/>
    <property type="project" value="UniProtKB-UniRule"/>
</dbReference>
<evidence type="ECO:0000313" key="19">
    <source>
        <dbReference type="Proteomes" id="UP000244406"/>
    </source>
</evidence>
<reference evidence="18 19" key="1">
    <citation type="submission" date="2017-12" db="EMBL/GenBank/DDBJ databases">
        <title>Genome Sequence of the Amphotericin B-resistant Candida duobushaemulonii strain, B09383.</title>
        <authorList>
            <person name="Chow N.A."/>
            <person name="Gade L."/>
            <person name="Batra D."/>
            <person name="Rowe L.A."/>
            <person name="Loparev V.N."/>
            <person name="Litvintseva A.P."/>
        </authorList>
    </citation>
    <scope>NUCLEOTIDE SEQUENCE [LARGE SCALE GENOMIC DNA]</scope>
    <source>
        <strain evidence="18 19">B09383</strain>
    </source>
</reference>
<evidence type="ECO:0000256" key="16">
    <source>
        <dbReference type="SAM" id="MobiDB-lite"/>
    </source>
</evidence>
<evidence type="ECO:0000256" key="3">
    <source>
        <dbReference type="ARBA" id="ARBA00022741"/>
    </source>
</evidence>
<dbReference type="PANTHER" id="PTHR47642:SF5">
    <property type="entry name" value="ATP-DEPENDENT DNA HELICASE"/>
    <property type="match status" value="1"/>
</dbReference>
<dbReference type="InterPro" id="IPR010285">
    <property type="entry name" value="DNA_helicase_pif1-like_DEAD"/>
</dbReference>
<keyword evidence="4 15" id="KW-0227">DNA damage</keyword>
<dbReference type="GO" id="GO:0006310">
    <property type="term" value="P:DNA recombination"/>
    <property type="evidence" value="ECO:0007669"/>
    <property type="project" value="UniProtKB-UniRule"/>
</dbReference>
<keyword evidence="13 15" id="KW-0539">Nucleus</keyword>
<comment type="cofactor">
    <cofactor evidence="1 15">
        <name>Mg(2+)</name>
        <dbReference type="ChEBI" id="CHEBI:18420"/>
    </cofactor>
</comment>
<comment type="function">
    <text evidence="15">DNA-dependent ATPase and 5'-3' DNA helicase required for the maintenance of both mitochondrial and nuclear genome stability.</text>
</comment>
<comment type="caution">
    <text evidence="18">The sequence shown here is derived from an EMBL/GenBank/DDBJ whole genome shotgun (WGS) entry which is preliminary data.</text>
</comment>
<feature type="compositionally biased region" description="Polar residues" evidence="16">
    <location>
        <begin position="130"/>
        <end position="140"/>
    </location>
</feature>
<evidence type="ECO:0000256" key="12">
    <source>
        <dbReference type="ARBA" id="ARBA00023235"/>
    </source>
</evidence>
<keyword evidence="6 15" id="KW-0347">Helicase</keyword>
<feature type="compositionally biased region" description="Low complexity" evidence="16">
    <location>
        <begin position="94"/>
        <end position="105"/>
    </location>
</feature>
<dbReference type="GO" id="GO:0005730">
    <property type="term" value="C:nucleolus"/>
    <property type="evidence" value="ECO:0007669"/>
    <property type="project" value="UniProtKB-SubCell"/>
</dbReference>
<dbReference type="Pfam" id="PF21530">
    <property type="entry name" value="Pif1_2B_dom"/>
    <property type="match status" value="1"/>
</dbReference>
<feature type="domain" description="AAA+ ATPase" evidence="17">
    <location>
        <begin position="223"/>
        <end position="528"/>
    </location>
</feature>
<keyword evidence="3 15" id="KW-0547">Nucleotide-binding</keyword>
<comment type="subcellular location">
    <subcellularLocation>
        <location evidence="2">Nucleus</location>
        <location evidence="2">Nucleolus</location>
    </subcellularLocation>
    <subcellularLocation>
        <location evidence="15">Nucleus</location>
    </subcellularLocation>
    <subcellularLocation>
        <location evidence="15">Mitochondrion</location>
    </subcellularLocation>
</comment>
<dbReference type="InterPro" id="IPR027417">
    <property type="entry name" value="P-loop_NTPase"/>
</dbReference>
<protein>
    <recommendedName>
        <fullName evidence="15">ATP-dependent DNA helicase PIF1</fullName>
        <ecNumber evidence="15">5.6.2.3</ecNumber>
    </recommendedName>
    <alternativeName>
        <fullName evidence="15">DNA 5'-3' helicase PIF1</fullName>
    </alternativeName>
    <alternativeName>
        <fullName evidence="15">DNA repair and recombination helicase PIF1</fullName>
    </alternativeName>
</protein>
<dbReference type="VEuPathDB" id="FungiDB:CXQ87_002464"/>
<dbReference type="GO" id="GO:0043139">
    <property type="term" value="F:5'-3' DNA helicase activity"/>
    <property type="evidence" value="ECO:0007669"/>
    <property type="project" value="UniProtKB-UniRule"/>
</dbReference>
<dbReference type="SMART" id="SM00382">
    <property type="entry name" value="AAA"/>
    <property type="match status" value="1"/>
</dbReference>
<keyword evidence="9 15" id="KW-0496">Mitochondrion</keyword>
<dbReference type="GO" id="GO:0000723">
    <property type="term" value="P:telomere maintenance"/>
    <property type="evidence" value="ECO:0007669"/>
    <property type="project" value="InterPro"/>
</dbReference>
<dbReference type="CDD" id="cd18809">
    <property type="entry name" value="SF1_C_RecD"/>
    <property type="match status" value="1"/>
</dbReference>
<evidence type="ECO:0000256" key="1">
    <source>
        <dbReference type="ARBA" id="ARBA00001946"/>
    </source>
</evidence>
<dbReference type="PANTHER" id="PTHR47642">
    <property type="entry name" value="ATP-DEPENDENT DNA HELICASE"/>
    <property type="match status" value="1"/>
</dbReference>
<dbReference type="Proteomes" id="UP000244406">
    <property type="component" value="Unassembled WGS sequence"/>
</dbReference>